<dbReference type="Gene3D" id="2.160.20.10">
    <property type="entry name" value="Single-stranded right-handed beta-helix, Pectin lyase-like"/>
    <property type="match status" value="1"/>
</dbReference>
<dbReference type="PDB" id="5GQC">
    <property type="method" value="X-ray"/>
    <property type="resolution" value="2.36 A"/>
    <property type="chains" value="A/B/C/D/E/F/G/H=31-625"/>
</dbReference>
<dbReference type="InterPro" id="IPR006311">
    <property type="entry name" value="TAT_signal"/>
</dbReference>
<dbReference type="InterPro" id="IPR011050">
    <property type="entry name" value="Pectin_lyase_fold/virulence"/>
</dbReference>
<feature type="chain" id="PRO_5044364220" evidence="3">
    <location>
        <begin position="31"/>
        <end position="1599"/>
    </location>
</feature>
<feature type="binding site" evidence="8 9">
    <location>
        <position position="178"/>
    </location>
    <ligand>
        <name>Ca(2+)</name>
        <dbReference type="ChEBI" id="CHEBI:29108"/>
    </ligand>
</feature>
<feature type="binding site" evidence="8 9">
    <location>
        <position position="179"/>
    </location>
    <ligand>
        <name>Ca(2+)</name>
        <dbReference type="ChEBI" id="CHEBI:29108"/>
    </ligand>
</feature>
<dbReference type="InterPro" id="IPR044055">
    <property type="entry name" value="RibLong"/>
</dbReference>
<evidence type="ECO:0000313" key="7">
    <source>
        <dbReference type="Proteomes" id="UP000292729"/>
    </source>
</evidence>
<feature type="compositionally biased region" description="Gly residues" evidence="1">
    <location>
        <begin position="1535"/>
        <end position="1558"/>
    </location>
</feature>
<protein>
    <submittedName>
        <fullName evidence="5">Lacto-N-biosidase</fullName>
    </submittedName>
</protein>
<dbReference type="PROSITE" id="PS51318">
    <property type="entry name" value="TAT"/>
    <property type="match status" value="1"/>
</dbReference>
<dbReference type="PDBsum" id="5GQC"/>
<dbReference type="BRENDA" id="3.2.1.140">
    <property type="organism ID" value="851"/>
</dbReference>
<dbReference type="SMR" id="A0A024QYS6"/>
<organism evidence="5">
    <name type="scientific">Bifidobacterium longum subsp. longum</name>
    <dbReference type="NCBI Taxonomy" id="1679"/>
    <lineage>
        <taxon>Bacteria</taxon>
        <taxon>Bacillati</taxon>
        <taxon>Actinomycetota</taxon>
        <taxon>Actinomycetes</taxon>
        <taxon>Bifidobacteriales</taxon>
        <taxon>Bifidobacteriaceae</taxon>
        <taxon>Bifidobacterium</taxon>
    </lineage>
</organism>
<accession>A0A024QYS6</accession>
<dbReference type="RefSeq" id="WP_013582888.1">
    <property type="nucleotide sequence ID" value="NZ_CBCRZL010000005.1"/>
</dbReference>
<dbReference type="Gene3D" id="1.20.1270.90">
    <property type="entry name" value="AF1782-like"/>
    <property type="match status" value="1"/>
</dbReference>
<keyword evidence="8 9" id="KW-0106">Calcium</keyword>
<evidence type="ECO:0000259" key="4">
    <source>
        <dbReference type="Pfam" id="PF18957"/>
    </source>
</evidence>
<dbReference type="PDB" id="5GQF">
    <property type="method" value="X-ray"/>
    <property type="resolution" value="1.82 A"/>
    <property type="chains" value="A/B=31-625"/>
</dbReference>
<reference evidence="6" key="4">
    <citation type="submission" date="2019-02" db="EMBL/GenBank/DDBJ databases">
        <authorList>
            <person name="Odamaki T."/>
        </authorList>
    </citation>
    <scope>NUCLEOTIDE SEQUENCE</scope>
    <source>
        <strain evidence="6">MCC10119</strain>
    </source>
</reference>
<feature type="transmembrane region" description="Helical" evidence="2">
    <location>
        <begin position="1574"/>
        <end position="1595"/>
    </location>
</feature>
<keyword evidence="3" id="KW-0732">Signal</keyword>
<reference evidence="5" key="1">
    <citation type="journal article" date="2013" name="J. Biol. Chem.">
        <title>Lacto-N-biosidase encoded by a novel gene of Bifidobacterium longum subspecies longum shows unique substrate specificity and requires a designated chaperone for its active expression.</title>
        <authorList>
            <person name="Sakurama H."/>
            <person name="Kiyohara M."/>
            <person name="Wada J."/>
            <person name="Honda Y."/>
            <person name="Yamaguchi M."/>
            <person name="Fukiya S."/>
            <person name="Yokota A."/>
            <person name="Ashida H."/>
            <person name="Kumagai H."/>
            <person name="Kitaoka M."/>
            <person name="Yamamoto K."/>
            <person name="Katayama T."/>
        </authorList>
    </citation>
    <scope>NUCLEOTIDE SEQUENCE</scope>
    <source>
        <strain evidence="5">JCM 1217</strain>
    </source>
</reference>
<evidence type="ECO:0000313" key="5">
    <source>
        <dbReference type="EMBL" id="DAA64542.1"/>
    </source>
</evidence>
<gene>
    <name evidence="5" type="primary">lnbX</name>
    <name evidence="5" type="ORF">BLLJ_1505</name>
    <name evidence="6" type="ORF">MCC10119_1521</name>
</gene>
<feature type="binding site" evidence="8 9">
    <location>
        <position position="182"/>
    </location>
    <ligand>
        <name>Ca(2+)</name>
        <dbReference type="ChEBI" id="CHEBI:29108"/>
    </ligand>
</feature>
<evidence type="ECO:0000256" key="1">
    <source>
        <dbReference type="SAM" id="MobiDB-lite"/>
    </source>
</evidence>
<proteinExistence type="evidence at protein level"/>
<dbReference type="InterPro" id="IPR006626">
    <property type="entry name" value="PbH1"/>
</dbReference>
<feature type="compositionally biased region" description="Low complexity" evidence="1">
    <location>
        <begin position="1559"/>
        <end position="1568"/>
    </location>
</feature>
<feature type="binding site" evidence="8 9">
    <location>
        <position position="238"/>
    </location>
    <ligand>
        <name>Ca(2+)</name>
        <dbReference type="ChEBI" id="CHEBI:29108"/>
    </ligand>
</feature>
<feature type="region of interest" description="Disordered" evidence="1">
    <location>
        <begin position="1494"/>
        <end position="1568"/>
    </location>
</feature>
<dbReference type="EMBL" id="SHTI01000026">
    <property type="protein sequence ID" value="TCF69212.1"/>
    <property type="molecule type" value="Genomic_DNA"/>
</dbReference>
<dbReference type="PDBsum" id="5GQF"/>
<evidence type="ECO:0000313" key="6">
    <source>
        <dbReference type="EMBL" id="TCF69212.1"/>
    </source>
</evidence>
<evidence type="ECO:0007829" key="9">
    <source>
        <dbReference type="PDB" id="5GQF"/>
    </source>
</evidence>
<evidence type="ECO:0000256" key="3">
    <source>
        <dbReference type="SAM" id="SignalP"/>
    </source>
</evidence>
<keyword evidence="2" id="KW-0812">Transmembrane</keyword>
<dbReference type="GO" id="GO:0046872">
    <property type="term" value="F:metal ion binding"/>
    <property type="evidence" value="ECO:0007669"/>
    <property type="project" value="UniProtKB-KW"/>
</dbReference>
<dbReference type="EMBL" id="BK008766">
    <property type="protein sequence ID" value="DAA64542.1"/>
    <property type="molecule type" value="Genomic_DNA"/>
</dbReference>
<dbReference type="PDB" id="5GQG">
    <property type="method" value="X-ray"/>
    <property type="resolution" value="2.70 A"/>
    <property type="chains" value="A/B=31-625"/>
</dbReference>
<dbReference type="PDBsum" id="5GQG"/>
<dbReference type="SMART" id="SM00710">
    <property type="entry name" value="PbH1"/>
    <property type="match status" value="7"/>
</dbReference>
<evidence type="ECO:0000256" key="2">
    <source>
        <dbReference type="SAM" id="Phobius"/>
    </source>
</evidence>
<reference evidence="6 7" key="3">
    <citation type="journal article" date="2018" name="Sci. Rep.">
        <title>Genomic diversity and distribution of Bifidobacterium longum subsp. longum across the human lifespan.</title>
        <authorList>
            <person name="Odamaki T."/>
            <person name="Bottacini F."/>
            <person name="Kato K."/>
            <person name="Mitsuyama E."/>
            <person name="Yoshida K."/>
            <person name="Horigome A."/>
            <person name="Xiao J.Z."/>
            <person name="van Sinderen D."/>
        </authorList>
    </citation>
    <scope>NUCLEOTIDE SEQUENCE [LARGE SCALE GENOMIC DNA]</scope>
    <source>
        <strain evidence="6 7">MCC10119</strain>
    </source>
</reference>
<keyword evidence="2" id="KW-0472">Membrane</keyword>
<dbReference type="Pfam" id="PF18957">
    <property type="entry name" value="RibLong"/>
    <property type="match status" value="2"/>
</dbReference>
<dbReference type="SUPFAM" id="SSF51126">
    <property type="entry name" value="Pectin lyase-like"/>
    <property type="match status" value="1"/>
</dbReference>
<dbReference type="Pfam" id="PF07554">
    <property type="entry name" value="FIVAR"/>
    <property type="match status" value="1"/>
</dbReference>
<dbReference type="InterPro" id="IPR012334">
    <property type="entry name" value="Pectin_lyas_fold"/>
</dbReference>
<feature type="signal peptide" evidence="3">
    <location>
        <begin position="1"/>
        <end position="30"/>
    </location>
</feature>
<dbReference type="Proteomes" id="UP000292729">
    <property type="component" value="Unassembled WGS sequence"/>
</dbReference>
<dbReference type="GeneID" id="69579156"/>
<feature type="domain" description="Long Rib" evidence="4">
    <location>
        <begin position="1061"/>
        <end position="1142"/>
    </location>
</feature>
<name>A0A024QYS6_BIFLL</name>
<dbReference type="NCBIfam" id="NF038186">
    <property type="entry name" value="YPDG_rpt"/>
    <property type="match status" value="2"/>
</dbReference>
<evidence type="ECO:0007829" key="8">
    <source>
        <dbReference type="PDB" id="5GQC"/>
    </source>
</evidence>
<keyword evidence="2" id="KW-1133">Transmembrane helix</keyword>
<keyword evidence="8 9" id="KW-0479">Metal-binding</keyword>
<sequence>MTSRQGRQAIAATAAMGVAVALALPTAAFAQSATQGKETATTTSSGTTYYVSSAHGDDANAGTSENAPWKSLTKVNDIASDLGPGDSVLLEYGSEFNDQYLHIKDTAGNADAPITISAYGDADEGKPVIASNGVKGSQWEQDYRANVGNHKNKGTVSTTLLLKDVSYITVSNLEITNDDADVYDPIDTWKWTDTPDSDGTKLDRSASRMDRTGVAGIAENGATMSNVTLDNLYIHDVDGNIYNKHMANGGIYFMAHYPMENTSAETDVWLREHVSRFDHVTIRNSTVKDVDRWGIAVGYTAYLNYIDANYGDGSIDDALIAKYGSTNVRIENNYVKGAGGDAITLMYCDRPVIEHNVGDSVSKHINTQDYTQPGSYGGRVAAGIWPWRCKDPVFQYNEMYNNLNAEHGNGDGQAWDADYGDGTLYQYNYSYGNSFASLMICNWYAVNTTFRYNISQNDRQGVFDLPSNGPGNHIYNNTVYVDADSQVLTKRSNSQSLFENNIFINATNTKKTETWNRGSQNGGQTYDNNMYVNYANKPTSDANAIEADDVSAVLAGAGSAPTSALKSGAEHARTGEKAAFDGYRPVAGSKAINAGKVVSDLNDYAVENDFLGNAVKGRPDLGAVESDVVSVTMASSKYETGTETDSGTGDKTKVIHVTFTDKNPVTVKELLSNVSADKGVDKAVYRVADAKSGKSADARSAESEPNMLDRLLSLLPGSDRNAKDDETKLADSEPVRDGDILRFSAEGTDETDEYTIRQRITWDWVADYEQGVADFDWKAQRRTSAGGEWTTISAYDGSWPNTVYDQYYGVGVNGTLAELSGDRKQTHGLLIDKPGDGLPTAMAWKAPESGTVMLSLKTFADKIAEPYLRQNADNAGKKVTLSLMRNDETLCSADDLSVYQKSSEQFAQCLAEHGSIDVQEGDWIRIVADAETGVKAPSLHISPVITYEDKAPAAPKQNVRYDVSYAATDAVVGTQSAVAAAFTADGGEADAPDGVAFAFKDGGDEGEASPVIDASTGAVTFTPAAGQYGATVTRTVVVTYADGSSDETTVTFRVAQSHAQRLNVLYPTVRGDAGTDLKRTPKFTLKADGAAASVPEGTTFALGANAPAGASVDMANGTVTLNSGVGGTVTVPVTVTFADDGASVSSTARFEVTAPAALGSSELETATVDGVNVVYAPFSADSPMTVAQLLAKVTAEPSGADKGVYRDGVRLEAGAELAENDVLRFSAKGSTVSDDYVVKSKTTWDWVNDFQVRVQGPIWYGQRQTEADGVWSDIADFDATYPNWMYETYYGPGVDYANHSLPTDRSAIHGLISDSPASAGGSAMAWKAPKAGTVKVSIREDEPYLRQDGSNGKALTLRLMHDDKVVCFADLTVSKQRSEEFANCVADKGEIAVEAGDWIRVTATSASGMNKPSAHISPVIAYMAASTPGPEPVPVDKSTLKATVEEALGLAESDYTDESWAALVAARDAAQTVLDDDAATAEQVETAQNALRDAIDGLEKKPVDPDPNPKPDPNPDPDPTPDPDPDPGPDTKPGDGSGNGSGTGNGSGSGNGSTGSGSDGATTGGKLTATGADVAGAAAMVALTAAAGIGLAAAARRRR</sequence>
<reference evidence="8 9" key="2">
    <citation type="journal article" date="2017" name="Cell Chem. Biol.">
        <title>Molecular Insight into Evolution of Symbiosis between Breast-Fed Infants and a Member of the Human Gut Microbiome Bifidobacterium longum.</title>
        <authorList>
            <person name="Yamada C."/>
            <person name="Gotoh A."/>
            <person name="Sakanaka M."/>
            <person name="Hattie M."/>
            <person name="Stubbs K.A."/>
            <person name="Katayama-Ikegami A."/>
            <person name="Hirose J."/>
            <person name="Kurihara S."/>
            <person name="Arakawa T."/>
            <person name="Kitaoka M."/>
            <person name="Okuda S."/>
            <person name="Katayama T."/>
            <person name="Fushinobu S."/>
        </authorList>
    </citation>
    <scope>X-RAY CRYSTALLOGRAPHY (1.82 ANGSTROMS) OF 31-625 IN COMPLEX WITH CA(2+)</scope>
</reference>
<keyword evidence="8 9" id="KW-0002">3D-structure</keyword>
<feature type="domain" description="Long Rib" evidence="4">
    <location>
        <begin position="960"/>
        <end position="1054"/>
    </location>
</feature>
<feature type="compositionally biased region" description="Basic and acidic residues" evidence="1">
    <location>
        <begin position="1494"/>
        <end position="1509"/>
    </location>
</feature>